<feature type="region of interest" description="Disordered" evidence="1">
    <location>
        <begin position="222"/>
        <end position="326"/>
    </location>
</feature>
<organism evidence="3 4">
    <name type="scientific">Zasmidium cellare ATCC 36951</name>
    <dbReference type="NCBI Taxonomy" id="1080233"/>
    <lineage>
        <taxon>Eukaryota</taxon>
        <taxon>Fungi</taxon>
        <taxon>Dikarya</taxon>
        <taxon>Ascomycota</taxon>
        <taxon>Pezizomycotina</taxon>
        <taxon>Dothideomycetes</taxon>
        <taxon>Dothideomycetidae</taxon>
        <taxon>Mycosphaerellales</taxon>
        <taxon>Mycosphaerellaceae</taxon>
        <taxon>Zasmidium</taxon>
    </lineage>
</organism>
<accession>A0A6A6CLK7</accession>
<reference evidence="3" key="1">
    <citation type="journal article" date="2020" name="Stud. Mycol.">
        <title>101 Dothideomycetes genomes: a test case for predicting lifestyles and emergence of pathogens.</title>
        <authorList>
            <person name="Haridas S."/>
            <person name="Albert R."/>
            <person name="Binder M."/>
            <person name="Bloem J."/>
            <person name="Labutti K."/>
            <person name="Salamov A."/>
            <person name="Andreopoulos B."/>
            <person name="Baker S."/>
            <person name="Barry K."/>
            <person name="Bills G."/>
            <person name="Bluhm B."/>
            <person name="Cannon C."/>
            <person name="Castanera R."/>
            <person name="Culley D."/>
            <person name="Daum C."/>
            <person name="Ezra D."/>
            <person name="Gonzalez J."/>
            <person name="Henrissat B."/>
            <person name="Kuo A."/>
            <person name="Liang C."/>
            <person name="Lipzen A."/>
            <person name="Lutzoni F."/>
            <person name="Magnuson J."/>
            <person name="Mondo S."/>
            <person name="Nolan M."/>
            <person name="Ohm R."/>
            <person name="Pangilinan J."/>
            <person name="Park H.-J."/>
            <person name="Ramirez L."/>
            <person name="Alfaro M."/>
            <person name="Sun H."/>
            <person name="Tritt A."/>
            <person name="Yoshinaga Y."/>
            <person name="Zwiers L.-H."/>
            <person name="Turgeon B."/>
            <person name="Goodwin S."/>
            <person name="Spatafora J."/>
            <person name="Crous P."/>
            <person name="Grigoriev I."/>
        </authorList>
    </citation>
    <scope>NUCLEOTIDE SEQUENCE</scope>
    <source>
        <strain evidence="3">ATCC 36951</strain>
    </source>
</reference>
<feature type="domain" description="GDS1 winged helix" evidence="2">
    <location>
        <begin position="93"/>
        <end position="187"/>
    </location>
</feature>
<proteinExistence type="predicted"/>
<dbReference type="Pfam" id="PF25318">
    <property type="entry name" value="WHD_GDS1"/>
    <property type="match status" value="1"/>
</dbReference>
<protein>
    <recommendedName>
        <fullName evidence="2">GDS1 winged helix domain-containing protein</fullName>
    </recommendedName>
</protein>
<dbReference type="InterPro" id="IPR057511">
    <property type="entry name" value="WH_GDS1"/>
</dbReference>
<feature type="compositionally biased region" description="Polar residues" evidence="1">
    <location>
        <begin position="254"/>
        <end position="263"/>
    </location>
</feature>
<gene>
    <name evidence="3" type="ORF">M409DRAFT_54294</name>
</gene>
<dbReference type="Proteomes" id="UP000799537">
    <property type="component" value="Unassembled WGS sequence"/>
</dbReference>
<dbReference type="GeneID" id="54565942"/>
<evidence type="ECO:0000313" key="4">
    <source>
        <dbReference type="Proteomes" id="UP000799537"/>
    </source>
</evidence>
<evidence type="ECO:0000256" key="1">
    <source>
        <dbReference type="SAM" id="MobiDB-lite"/>
    </source>
</evidence>
<dbReference type="EMBL" id="ML993594">
    <property type="protein sequence ID" value="KAF2167088.1"/>
    <property type="molecule type" value="Genomic_DNA"/>
</dbReference>
<feature type="region of interest" description="Disordered" evidence="1">
    <location>
        <begin position="1"/>
        <end position="93"/>
    </location>
</feature>
<dbReference type="OrthoDB" id="4150221at2759"/>
<keyword evidence="4" id="KW-1185">Reference proteome</keyword>
<sequence length="436" mass="47808">MQTRRKSLNLGDLGVIAPKRSRTQSHPSPPETVVEGEEPPVKKSKRSHTSLSPPPNLMNPPQATVIRLKEEKPKPAAELSPPPSPVAEGSNKIDTEGINDDIVVATLQQLEKTGNRPHLVKELAATLATKLHAVEKSASPSALISSRLTAYLHRQWPAISPCPLAKDLSPVHPRRLYFYLTTTPHQPIPEVAEPVPKANRIISPSLSSASAADEEDRYLRQRQALSPSPEVDLSSPELDEDHGDAPPTPGGSYSGRNSMSREPTSYAHPRRAASPPLENEERDFKQTASALYEEAQKRRNSQQSQQDVNMDRDVSAGAEQDTKSVTMSIEGDESEESAALKNSEAAVALFAAEHLKLPTSHNMDFSSPVLQPQNGLRIDTMSEAKVGEHSADEQMEVMLGGKDYHIDLPEPAFAWESLQSPENIEMDELDDMFDAY</sequence>
<evidence type="ECO:0000313" key="3">
    <source>
        <dbReference type="EMBL" id="KAF2167088.1"/>
    </source>
</evidence>
<name>A0A6A6CLK7_ZASCE</name>
<dbReference type="AlphaFoldDB" id="A0A6A6CLK7"/>
<evidence type="ECO:0000259" key="2">
    <source>
        <dbReference type="Pfam" id="PF25318"/>
    </source>
</evidence>
<dbReference type="RefSeq" id="XP_033667977.1">
    <property type="nucleotide sequence ID" value="XM_033812670.1"/>
</dbReference>